<dbReference type="NCBIfam" id="TIGR00571">
    <property type="entry name" value="dam"/>
    <property type="match status" value="1"/>
</dbReference>
<gene>
    <name evidence="8" type="ORF">ELD05_11780</name>
</gene>
<dbReference type="GO" id="GO:0009307">
    <property type="term" value="P:DNA restriction-modification system"/>
    <property type="evidence" value="ECO:0007669"/>
    <property type="project" value="InterPro"/>
</dbReference>
<dbReference type="InterPro" id="IPR012327">
    <property type="entry name" value="MeTrfase_D12"/>
</dbReference>
<dbReference type="Gene3D" id="1.10.1020.10">
    <property type="entry name" value="Adenine-specific Methyltransferase, Domain 2"/>
    <property type="match status" value="1"/>
</dbReference>
<feature type="binding site" evidence="7">
    <location>
        <position position="18"/>
    </location>
    <ligand>
        <name>S-adenosyl-L-methionine</name>
        <dbReference type="ChEBI" id="CHEBI:59789"/>
    </ligand>
</feature>
<evidence type="ECO:0000256" key="3">
    <source>
        <dbReference type="ARBA" id="ARBA00022603"/>
    </source>
</evidence>
<dbReference type="PANTHER" id="PTHR30481:SF3">
    <property type="entry name" value="DNA ADENINE METHYLASE"/>
    <property type="match status" value="1"/>
</dbReference>
<dbReference type="KEGG" id="ccha:ELD05_11780"/>
<dbReference type="EMBL" id="CP034791">
    <property type="protein sequence ID" value="AZT91249.1"/>
    <property type="molecule type" value="Genomic_DNA"/>
</dbReference>
<dbReference type="InterPro" id="IPR023095">
    <property type="entry name" value="Ade_MeTrfase_dom_2"/>
</dbReference>
<feature type="binding site" evidence="7">
    <location>
        <position position="202"/>
    </location>
    <ligand>
        <name>S-adenosyl-L-methionine</name>
        <dbReference type="ChEBI" id="CHEBI:59789"/>
    </ligand>
</feature>
<sequence length="290" mass="33669">MRTQITFFRQKVVPIVKWAGGKRQIIKSLLEKLPIHFSTYYEPFLGGGALLIELYNRGILKNAVVSDINLELINLYTAIKNCPDEVVYYIKNLDFKNTEDDYYKARELYNSIKIKNMGTIENENLLKAVLLLYLNRHCYNGLYRVNSKGEFNVPFGRYKNPKMPTSEEIFAFSEMLQSVEILHADFEEAVKKASEFDFVYFDPSYMPVSKTANFTDYTVAGFSKEEQVRLKNVCDNLSKKGCFVMISNSDSEFIRDLYRSYNIEVIEAKRLINSSAEKRTGHKEVIITNY</sequence>
<accession>A0A3T0D8H1</accession>
<dbReference type="PRINTS" id="PR00505">
    <property type="entry name" value="D12N6MTFRASE"/>
</dbReference>
<keyword evidence="3 8" id="KW-0489">Methyltransferase</keyword>
<dbReference type="EC" id="2.1.1.72" evidence="2"/>
<proteinExistence type="inferred from homology"/>
<dbReference type="AlphaFoldDB" id="A0A3T0D8H1"/>
<dbReference type="InterPro" id="IPR029063">
    <property type="entry name" value="SAM-dependent_MTases_sf"/>
</dbReference>
<dbReference type="REBASE" id="293155">
    <property type="entry name" value="M.CchCBSZORF11780P"/>
</dbReference>
<dbReference type="Pfam" id="PF02086">
    <property type="entry name" value="MethyltransfD12"/>
    <property type="match status" value="1"/>
</dbReference>
<evidence type="ECO:0000256" key="6">
    <source>
        <dbReference type="ARBA" id="ARBA00047942"/>
    </source>
</evidence>
<dbReference type="InterPro" id="IPR012263">
    <property type="entry name" value="M_m6A_EcoRV"/>
</dbReference>
<evidence type="ECO:0000256" key="2">
    <source>
        <dbReference type="ARBA" id="ARBA00011900"/>
    </source>
</evidence>
<comment type="similarity">
    <text evidence="1">Belongs to the N(4)/N(6)-methyltransferase family.</text>
</comment>
<dbReference type="SUPFAM" id="SSF53335">
    <property type="entry name" value="S-adenosyl-L-methionine-dependent methyltransferases"/>
    <property type="match status" value="1"/>
</dbReference>
<evidence type="ECO:0000256" key="7">
    <source>
        <dbReference type="PIRSR" id="PIRSR000398-1"/>
    </source>
</evidence>
<protein>
    <recommendedName>
        <fullName evidence="2">site-specific DNA-methyltransferase (adenine-specific)</fullName>
        <ecNumber evidence="2">2.1.1.72</ecNumber>
    </recommendedName>
</protein>
<keyword evidence="9" id="KW-1185">Reference proteome</keyword>
<evidence type="ECO:0000256" key="4">
    <source>
        <dbReference type="ARBA" id="ARBA00022679"/>
    </source>
</evidence>
<feature type="binding site" evidence="7">
    <location>
        <position position="67"/>
    </location>
    <ligand>
        <name>S-adenosyl-L-methionine</name>
        <dbReference type="ChEBI" id="CHEBI:59789"/>
    </ligand>
</feature>
<feature type="binding site" evidence="7">
    <location>
        <position position="22"/>
    </location>
    <ligand>
        <name>S-adenosyl-L-methionine</name>
        <dbReference type="ChEBI" id="CHEBI:59789"/>
    </ligand>
</feature>
<dbReference type="GO" id="GO:0009007">
    <property type="term" value="F:site-specific DNA-methyltransferase (adenine-specific) activity"/>
    <property type="evidence" value="ECO:0007669"/>
    <property type="project" value="UniProtKB-EC"/>
</dbReference>
<keyword evidence="5" id="KW-0949">S-adenosyl-L-methionine</keyword>
<dbReference type="GO" id="GO:0006298">
    <property type="term" value="P:mismatch repair"/>
    <property type="evidence" value="ECO:0007669"/>
    <property type="project" value="TreeGrafter"/>
</dbReference>
<evidence type="ECO:0000313" key="8">
    <source>
        <dbReference type="EMBL" id="AZT91249.1"/>
    </source>
</evidence>
<dbReference type="PANTHER" id="PTHR30481">
    <property type="entry name" value="DNA ADENINE METHYLASE"/>
    <property type="match status" value="1"/>
</dbReference>
<keyword evidence="4" id="KW-0808">Transferase</keyword>
<dbReference type="RefSeq" id="WP_127352581.1">
    <property type="nucleotide sequence ID" value="NZ_CP034791.1"/>
</dbReference>
<dbReference type="GO" id="GO:1904047">
    <property type="term" value="F:S-adenosyl-L-methionine binding"/>
    <property type="evidence" value="ECO:0007669"/>
    <property type="project" value="TreeGrafter"/>
</dbReference>
<comment type="catalytic activity">
    <reaction evidence="6">
        <text>a 2'-deoxyadenosine in DNA + S-adenosyl-L-methionine = an N(6)-methyl-2'-deoxyadenosine in DNA + S-adenosyl-L-homocysteine + H(+)</text>
        <dbReference type="Rhea" id="RHEA:15197"/>
        <dbReference type="Rhea" id="RHEA-COMP:12418"/>
        <dbReference type="Rhea" id="RHEA-COMP:12419"/>
        <dbReference type="ChEBI" id="CHEBI:15378"/>
        <dbReference type="ChEBI" id="CHEBI:57856"/>
        <dbReference type="ChEBI" id="CHEBI:59789"/>
        <dbReference type="ChEBI" id="CHEBI:90615"/>
        <dbReference type="ChEBI" id="CHEBI:90616"/>
        <dbReference type="EC" id="2.1.1.72"/>
    </reaction>
</comment>
<reference evidence="8 9" key="1">
    <citation type="submission" date="2018-12" db="EMBL/GenBank/DDBJ databases">
        <title>Genome sequence from the cellulolytic species, Caldicellulosiruptor changbaiensis.</title>
        <authorList>
            <person name="Blumer-Schuette S.E."/>
            <person name="Mendoza C."/>
        </authorList>
    </citation>
    <scope>NUCLEOTIDE SEQUENCE [LARGE SCALE GENOMIC DNA]</scope>
    <source>
        <strain evidence="8 9">CBS-Z</strain>
    </source>
</reference>
<dbReference type="Proteomes" id="UP000282930">
    <property type="component" value="Chromosome"/>
</dbReference>
<evidence type="ECO:0000256" key="1">
    <source>
        <dbReference type="ARBA" id="ARBA00006594"/>
    </source>
</evidence>
<dbReference type="Gene3D" id="3.40.50.150">
    <property type="entry name" value="Vaccinia Virus protein VP39"/>
    <property type="match status" value="1"/>
</dbReference>
<organism evidence="8 9">
    <name type="scientific">Caldicellulosiruptor changbaiensis</name>
    <dbReference type="NCBI Taxonomy" id="1222016"/>
    <lineage>
        <taxon>Bacteria</taxon>
        <taxon>Bacillati</taxon>
        <taxon>Bacillota</taxon>
        <taxon>Bacillota incertae sedis</taxon>
        <taxon>Caldicellulosiruptorales</taxon>
        <taxon>Caldicellulosiruptoraceae</taxon>
        <taxon>Caldicellulosiruptor</taxon>
    </lineage>
</organism>
<dbReference type="GO" id="GO:0043565">
    <property type="term" value="F:sequence-specific DNA binding"/>
    <property type="evidence" value="ECO:0007669"/>
    <property type="project" value="TreeGrafter"/>
</dbReference>
<evidence type="ECO:0000313" key="9">
    <source>
        <dbReference type="Proteomes" id="UP000282930"/>
    </source>
</evidence>
<dbReference type="GO" id="GO:0032259">
    <property type="term" value="P:methylation"/>
    <property type="evidence" value="ECO:0007669"/>
    <property type="project" value="UniProtKB-KW"/>
</dbReference>
<name>A0A3T0D8H1_9FIRM</name>
<dbReference type="PIRSF" id="PIRSF000398">
    <property type="entry name" value="M_m6A_EcoRV"/>
    <property type="match status" value="1"/>
</dbReference>
<evidence type="ECO:0000256" key="5">
    <source>
        <dbReference type="ARBA" id="ARBA00022691"/>
    </source>
</evidence>